<name>A0AAD0RPX3_9NEIS</name>
<keyword evidence="2" id="KW-1185">Reference proteome</keyword>
<gene>
    <name evidence="1" type="ORF">D1345_09390</name>
</gene>
<organism evidence="1 2">
    <name type="scientific">Chromobacterium rhizoryzae</name>
    <dbReference type="NCBI Taxonomy" id="1778675"/>
    <lineage>
        <taxon>Bacteria</taxon>
        <taxon>Pseudomonadati</taxon>
        <taxon>Pseudomonadota</taxon>
        <taxon>Betaproteobacteria</taxon>
        <taxon>Neisseriales</taxon>
        <taxon>Chromobacteriaceae</taxon>
        <taxon>Chromobacterium</taxon>
    </lineage>
</organism>
<dbReference type="AlphaFoldDB" id="A0AAD0RPX3"/>
<dbReference type="KEGG" id="crz:D1345_09390"/>
<protein>
    <submittedName>
        <fullName evidence="1">Uncharacterized protein</fullName>
    </submittedName>
</protein>
<reference evidence="1 2" key="1">
    <citation type="submission" date="2018-08" db="EMBL/GenBank/DDBJ databases">
        <title>Complete genome sequence of JP2-74.</title>
        <authorList>
            <person name="Wu L."/>
        </authorList>
    </citation>
    <scope>NUCLEOTIDE SEQUENCE [LARGE SCALE GENOMIC DNA]</scope>
    <source>
        <strain evidence="1 2">JP2-74</strain>
    </source>
</reference>
<dbReference type="Proteomes" id="UP000259465">
    <property type="component" value="Chromosome"/>
</dbReference>
<accession>A0AAD0RPX3</accession>
<dbReference type="EMBL" id="CP031968">
    <property type="protein sequence ID" value="AXT46387.1"/>
    <property type="molecule type" value="Genomic_DNA"/>
</dbReference>
<evidence type="ECO:0000313" key="2">
    <source>
        <dbReference type="Proteomes" id="UP000259465"/>
    </source>
</evidence>
<sequence length="102" mass="11441">MPEISTGPLQCVMQYNLQHEELAMKIRIGHPAYTGRNAMKWHETYGAALRDLLQRGIKMAEAQRALSLAKKNPGAVADTEHEFRGATSGKVYTEFACEVMFK</sequence>
<evidence type="ECO:0000313" key="1">
    <source>
        <dbReference type="EMBL" id="AXT46387.1"/>
    </source>
</evidence>
<proteinExistence type="predicted"/>